<dbReference type="GO" id="GO:0006629">
    <property type="term" value="P:lipid metabolic process"/>
    <property type="evidence" value="ECO:0007669"/>
    <property type="project" value="InterPro"/>
</dbReference>
<dbReference type="STRING" id="572478.Vdis_1498"/>
<dbReference type="PANTHER" id="PTHR46211:SF1">
    <property type="entry name" value="GLYCEROPHOSPHODIESTER PHOSPHODIESTERASE, CYTOPLASMIC"/>
    <property type="match status" value="1"/>
</dbReference>
<dbReference type="HOGENOM" id="CLU_030006_3_5_2"/>
<dbReference type="InterPro" id="IPR030395">
    <property type="entry name" value="GP_PDE_dom"/>
</dbReference>
<protein>
    <submittedName>
        <fullName evidence="2">Glycerophosphoryl diester phosphodiesterase</fullName>
    </submittedName>
</protein>
<dbReference type="Proteomes" id="UP000006681">
    <property type="component" value="Chromosome"/>
</dbReference>
<reference evidence="2 3" key="1">
    <citation type="journal article" date="2010" name="Stand. Genomic Sci.">
        <title>Complete genome sequence of Vulcanisaeta distributa type strain (IC-017).</title>
        <authorList>
            <person name="Mavromatis K."/>
            <person name="Sikorski J."/>
            <person name="Pabst E."/>
            <person name="Teshima H."/>
            <person name="Lapidus A."/>
            <person name="Lucas S."/>
            <person name="Nolan M."/>
            <person name="Glavina Del Rio T."/>
            <person name="Cheng J.F."/>
            <person name="Bruce D."/>
            <person name="Goodwin L."/>
            <person name="Pitluck S."/>
            <person name="Liolios K."/>
            <person name="Ivanova N."/>
            <person name="Mikhailova N."/>
            <person name="Pati A."/>
            <person name="Chen A."/>
            <person name="Palaniappan K."/>
            <person name="Land M."/>
            <person name="Hauser L."/>
            <person name="Chang Y.J."/>
            <person name="Jeffries C.D."/>
            <person name="Rohde M."/>
            <person name="Spring S."/>
            <person name="Goker M."/>
            <person name="Wirth R."/>
            <person name="Woyke T."/>
            <person name="Bristow J."/>
            <person name="Eisen J.A."/>
            <person name="Markowitz V."/>
            <person name="Hugenholtz P."/>
            <person name="Klenk H.P."/>
            <person name="Kyrpides N.C."/>
        </authorList>
    </citation>
    <scope>NUCLEOTIDE SEQUENCE [LARGE SCALE GENOMIC DNA]</scope>
    <source>
        <strain evidence="3">DSM 14429 / JCM 11212 / NBRC 100878 / IC-017</strain>
    </source>
</reference>
<dbReference type="Pfam" id="PF03009">
    <property type="entry name" value="GDPD"/>
    <property type="match status" value="1"/>
</dbReference>
<evidence type="ECO:0000313" key="2">
    <source>
        <dbReference type="EMBL" id="ADN50884.1"/>
    </source>
</evidence>
<dbReference type="SUPFAM" id="SSF51695">
    <property type="entry name" value="PLC-like phosphodiesterases"/>
    <property type="match status" value="1"/>
</dbReference>
<dbReference type="PROSITE" id="PS51704">
    <property type="entry name" value="GP_PDE"/>
    <property type="match status" value="1"/>
</dbReference>
<dbReference type="AlphaFoldDB" id="E1QT17"/>
<dbReference type="eggNOG" id="arCOG00701">
    <property type="taxonomic scope" value="Archaea"/>
</dbReference>
<reference evidence="3" key="2">
    <citation type="journal article" date="2010" name="Stand. Genomic Sci.">
        <title>Complete genome sequence of Vulcanisaeta distributa type strain (IC-017T).</title>
        <authorList>
            <person name="Mavromatis K."/>
            <person name="Sikorski J."/>
            <person name="Pabst E."/>
            <person name="Teshima H."/>
            <person name="Lapidus A."/>
            <person name="Lucas S."/>
            <person name="Nolan M."/>
            <person name="Glavina Del Rio T."/>
            <person name="Cheng J."/>
            <person name="Bruce D."/>
            <person name="Goodwin L."/>
            <person name="Pitluck S."/>
            <person name="Liolios K."/>
            <person name="Ivanova N."/>
            <person name="Mikhailova N."/>
            <person name="Pati A."/>
            <person name="Chen A."/>
            <person name="Palaniappan K."/>
            <person name="Land M."/>
            <person name="Hauser L."/>
            <person name="Chang Y."/>
            <person name="Jeffries C."/>
            <person name="Rohde M."/>
            <person name="Spring S."/>
            <person name="Goker M."/>
            <person name="Wirth R."/>
            <person name="Woyke T."/>
            <person name="Bristow J."/>
            <person name="Eisen J."/>
            <person name="Markowitz V."/>
            <person name="Hugenholtz P."/>
            <person name="Klenk H."/>
            <person name="Kyrpides N."/>
        </authorList>
    </citation>
    <scope>NUCLEOTIDE SEQUENCE [LARGE SCALE GENOMIC DNA]</scope>
    <source>
        <strain evidence="3">DSM 14429 / JCM 11212 / NBRC 100878 / IC-017</strain>
    </source>
</reference>
<dbReference type="OrthoDB" id="19020at2157"/>
<keyword evidence="3" id="KW-1185">Reference proteome</keyword>
<dbReference type="Gene3D" id="3.20.20.190">
    <property type="entry name" value="Phosphatidylinositol (PI) phosphodiesterase"/>
    <property type="match status" value="1"/>
</dbReference>
<evidence type="ECO:0000259" key="1">
    <source>
        <dbReference type="PROSITE" id="PS51704"/>
    </source>
</evidence>
<dbReference type="KEGG" id="vdi:Vdis_1498"/>
<feature type="domain" description="GP-PDE" evidence="1">
    <location>
        <begin position="2"/>
        <end position="235"/>
    </location>
</feature>
<sequence length="241" mass="27318">MVLVFGHRGAMGYAPENTLPSFKMAIDMGVDGVELDVHMTRDGEVVVIHDFTVDRTTNGRGFIKDLTLAEIKKLDASARFGGKWRGVAVPTLEEVFREFGRRIKYKVEIKRGGDYYPGIERRVVELIRRYGVDAQVISFDFDALSNVRAIDKDIEIGIIFIGRISWFIDIAKKLNAQWLHASHDLIDERGIEMAHRLGLKVGAWTVNDEEEARRLVDMGVDDITSNYPDRILRVVKTGKVI</sequence>
<gene>
    <name evidence="2" type="ordered locus">Vdis_1498</name>
</gene>
<proteinExistence type="predicted"/>
<dbReference type="PANTHER" id="PTHR46211">
    <property type="entry name" value="GLYCEROPHOSPHORYL DIESTER PHOSPHODIESTERASE"/>
    <property type="match status" value="1"/>
</dbReference>
<evidence type="ECO:0000313" key="3">
    <source>
        <dbReference type="Proteomes" id="UP000006681"/>
    </source>
</evidence>
<dbReference type="InterPro" id="IPR017946">
    <property type="entry name" value="PLC-like_Pdiesterase_TIM-brl"/>
</dbReference>
<dbReference type="EMBL" id="CP002100">
    <property type="protein sequence ID" value="ADN50884.1"/>
    <property type="molecule type" value="Genomic_DNA"/>
</dbReference>
<name>E1QT17_VULDI</name>
<organism evidence="2 3">
    <name type="scientific">Vulcanisaeta distributa (strain DSM 14429 / JCM 11212 / NBRC 100878 / IC-017)</name>
    <dbReference type="NCBI Taxonomy" id="572478"/>
    <lineage>
        <taxon>Archaea</taxon>
        <taxon>Thermoproteota</taxon>
        <taxon>Thermoprotei</taxon>
        <taxon>Thermoproteales</taxon>
        <taxon>Thermoproteaceae</taxon>
        <taxon>Vulcanisaeta</taxon>
    </lineage>
</organism>
<dbReference type="GeneID" id="9752435"/>
<dbReference type="RefSeq" id="WP_013336609.1">
    <property type="nucleotide sequence ID" value="NC_014537.1"/>
</dbReference>
<dbReference type="CDD" id="cd08563">
    <property type="entry name" value="GDPD_TtGDE_like"/>
    <property type="match status" value="1"/>
</dbReference>
<dbReference type="GO" id="GO:0008081">
    <property type="term" value="F:phosphoric diester hydrolase activity"/>
    <property type="evidence" value="ECO:0007669"/>
    <property type="project" value="InterPro"/>
</dbReference>
<accession>E1QT17</accession>